<dbReference type="InterPro" id="IPR037523">
    <property type="entry name" value="VOC_core"/>
</dbReference>
<dbReference type="OrthoDB" id="304574at2157"/>
<evidence type="ECO:0000259" key="1">
    <source>
        <dbReference type="PROSITE" id="PS51819"/>
    </source>
</evidence>
<dbReference type="InterPro" id="IPR029068">
    <property type="entry name" value="Glyas_Bleomycin-R_OHBP_Dase"/>
</dbReference>
<feature type="domain" description="VOC" evidence="1">
    <location>
        <begin position="4"/>
        <end position="112"/>
    </location>
</feature>
<dbReference type="InterPro" id="IPR004360">
    <property type="entry name" value="Glyas_Fos-R_dOase_dom"/>
</dbReference>
<evidence type="ECO:0000313" key="3">
    <source>
        <dbReference type="Proteomes" id="UP000186914"/>
    </source>
</evidence>
<dbReference type="Gene3D" id="3.10.180.10">
    <property type="entry name" value="2,3-Dihydroxybiphenyl 1,2-Dioxygenase, domain 1"/>
    <property type="match status" value="2"/>
</dbReference>
<dbReference type="Proteomes" id="UP000186914">
    <property type="component" value="Unassembled WGS sequence"/>
</dbReference>
<keyword evidence="3" id="KW-1185">Reference proteome</keyword>
<name>A0A1N6YCT6_9EURY</name>
<keyword evidence="2" id="KW-0560">Oxidoreductase</keyword>
<accession>A0A1N6YCT6</accession>
<dbReference type="Pfam" id="PF00903">
    <property type="entry name" value="Glyoxalase"/>
    <property type="match status" value="1"/>
</dbReference>
<sequence>MLSGLRWLALEVKYLDRAREFYETSLDLSVREATEREVVFDAGEHALVLRRPDGVPRGGVHTHYAFSTPKPLYDDWYDRLSRDFDLVEHDFGSARSLYFYDPDGNCVEIGSTDEDGDPITGIFEIVLEVEDLPEAEQFYAGLGFETYNRGTDRKRVRMGGPFDLELWEPHLGIADARGGVHVDVGFEVDDPMAVTTEIEDRCCRVETVESGVRIRDPDGHYLTFVSSDSA</sequence>
<dbReference type="SUPFAM" id="SSF54593">
    <property type="entry name" value="Glyoxalase/Bleomycin resistance protein/Dihydroxybiphenyl dioxygenase"/>
    <property type="match status" value="2"/>
</dbReference>
<dbReference type="EMBL" id="FTNO01000001">
    <property type="protein sequence ID" value="SIR12363.1"/>
    <property type="molecule type" value="Genomic_DNA"/>
</dbReference>
<gene>
    <name evidence="2" type="ORF">SAMN05421858_1510</name>
</gene>
<protein>
    <submittedName>
        <fullName evidence="2">Glyoxalase/Bleomycin resistance protein/Dioxygenase superfamily protein</fullName>
    </submittedName>
</protein>
<keyword evidence="2" id="KW-0223">Dioxygenase</keyword>
<dbReference type="AlphaFoldDB" id="A0A1N6YCT6"/>
<proteinExistence type="predicted"/>
<dbReference type="GO" id="GO:0051213">
    <property type="term" value="F:dioxygenase activity"/>
    <property type="evidence" value="ECO:0007669"/>
    <property type="project" value="UniProtKB-KW"/>
</dbReference>
<dbReference type="CDD" id="cd06587">
    <property type="entry name" value="VOC"/>
    <property type="match status" value="1"/>
</dbReference>
<feature type="domain" description="VOC" evidence="1">
    <location>
        <begin position="121"/>
        <end position="230"/>
    </location>
</feature>
<dbReference type="PROSITE" id="PS51819">
    <property type="entry name" value="VOC"/>
    <property type="match status" value="2"/>
</dbReference>
<evidence type="ECO:0000313" key="2">
    <source>
        <dbReference type="EMBL" id="SIR12363.1"/>
    </source>
</evidence>
<reference evidence="3" key="1">
    <citation type="submission" date="2017-01" db="EMBL/GenBank/DDBJ databases">
        <authorList>
            <person name="Varghese N."/>
            <person name="Submissions S."/>
        </authorList>
    </citation>
    <scope>NUCLEOTIDE SEQUENCE [LARGE SCALE GENOMIC DNA]</scope>
    <source>
        <strain evidence="3">CGMCC 1.7737</strain>
    </source>
</reference>
<organism evidence="2 3">
    <name type="scientific">Haladaptatus litoreus</name>
    <dbReference type="NCBI Taxonomy" id="553468"/>
    <lineage>
        <taxon>Archaea</taxon>
        <taxon>Methanobacteriati</taxon>
        <taxon>Methanobacteriota</taxon>
        <taxon>Stenosarchaea group</taxon>
        <taxon>Halobacteria</taxon>
        <taxon>Halobacteriales</taxon>
        <taxon>Haladaptataceae</taxon>
        <taxon>Haladaptatus</taxon>
    </lineage>
</organism>
<dbReference type="RefSeq" id="WP_076429318.1">
    <property type="nucleotide sequence ID" value="NZ_FTNO01000001.1"/>
</dbReference>